<evidence type="ECO:0000256" key="2">
    <source>
        <dbReference type="ARBA" id="ARBA00022692"/>
    </source>
</evidence>
<dbReference type="AlphaFoldDB" id="A0A1L1PBB7"/>
<evidence type="ECO:0000256" key="3">
    <source>
        <dbReference type="ARBA" id="ARBA00022989"/>
    </source>
</evidence>
<evidence type="ECO:0000256" key="4">
    <source>
        <dbReference type="ARBA" id="ARBA00023136"/>
    </source>
</evidence>
<name>A0A1L1PBB7_HYDIT</name>
<reference evidence="8" key="1">
    <citation type="submission" date="2014-11" db="EMBL/GenBank/DDBJ databases">
        <title>Draft genome sequence of Hydrogenophaga intermedia S1.</title>
        <authorList>
            <person name="Gan H.M."/>
            <person name="Chew T.H."/>
            <person name="Stolz A."/>
        </authorList>
    </citation>
    <scope>NUCLEOTIDE SEQUENCE [LARGE SCALE GENOMIC DNA]</scope>
    <source>
        <strain evidence="8">S1</strain>
    </source>
</reference>
<dbReference type="EMBL" id="CCAE010000002">
    <property type="protein sequence ID" value="CDN86074.1"/>
    <property type="molecule type" value="Genomic_DNA"/>
</dbReference>
<feature type="domain" description="EamA" evidence="6">
    <location>
        <begin position="154"/>
        <end position="279"/>
    </location>
</feature>
<dbReference type="GO" id="GO:0016020">
    <property type="term" value="C:membrane"/>
    <property type="evidence" value="ECO:0007669"/>
    <property type="project" value="UniProtKB-SubCell"/>
</dbReference>
<feature type="transmembrane region" description="Helical" evidence="5">
    <location>
        <begin position="85"/>
        <end position="107"/>
    </location>
</feature>
<gene>
    <name evidence="7" type="ORF">BN948_00474</name>
</gene>
<dbReference type="InterPro" id="IPR000620">
    <property type="entry name" value="EamA_dom"/>
</dbReference>
<keyword evidence="4 5" id="KW-0472">Membrane</keyword>
<feature type="transmembrane region" description="Helical" evidence="5">
    <location>
        <begin position="264"/>
        <end position="285"/>
    </location>
</feature>
<dbReference type="InterPro" id="IPR037185">
    <property type="entry name" value="EmrE-like"/>
</dbReference>
<dbReference type="RefSeq" id="WP_009516545.1">
    <property type="nucleotide sequence ID" value="NZ_CCAE010000002.1"/>
</dbReference>
<dbReference type="PANTHER" id="PTHR22911">
    <property type="entry name" value="ACYL-MALONYL CONDENSING ENZYME-RELATED"/>
    <property type="match status" value="1"/>
</dbReference>
<sequence>MTSALWMLMASACFTLMALIIKQQSDHFGVGDLLFLRLACSAGWVLLLQRLMRFPLRTTAIGLHARRAAFGCVAMGAWYHTLGSLPLGVSVTLNYMSPLFLGLLLHLDKDRRSAPTTRQTALLCVGFIGVLLMMNPFGTSMDMGHQAGAFAIGVLGALFGAMAFKDVKSLKAVGQNEWQMVFYFCLLGALLSLPFTRVLHTITTAGIGDFALLALAGWLGAWGQLGVSKAFGRGDPMVPASLQYTSVVLSLAIGWLLFQEQLGAQRMAGMAVVVAAAMGAIALAARKRPG</sequence>
<evidence type="ECO:0000259" key="6">
    <source>
        <dbReference type="Pfam" id="PF00892"/>
    </source>
</evidence>
<feature type="transmembrane region" description="Helical" evidence="5">
    <location>
        <begin position="28"/>
        <end position="48"/>
    </location>
</feature>
<protein>
    <submittedName>
        <fullName evidence="7">Putative transmembrane protein</fullName>
    </submittedName>
</protein>
<feature type="transmembrane region" description="Helical" evidence="5">
    <location>
        <begin position="205"/>
        <end position="225"/>
    </location>
</feature>
<dbReference type="Proteomes" id="UP000028878">
    <property type="component" value="Unassembled WGS sequence"/>
</dbReference>
<feature type="transmembrane region" description="Helical" evidence="5">
    <location>
        <begin position="119"/>
        <end position="137"/>
    </location>
</feature>
<feature type="domain" description="EamA" evidence="6">
    <location>
        <begin position="3"/>
        <end position="134"/>
    </location>
</feature>
<keyword evidence="3 5" id="KW-1133">Transmembrane helix</keyword>
<accession>A0A1L1PBB7</accession>
<keyword evidence="2 5" id="KW-0812">Transmembrane</keyword>
<feature type="transmembrane region" description="Helical" evidence="5">
    <location>
        <begin position="237"/>
        <end position="258"/>
    </location>
</feature>
<feature type="transmembrane region" description="Helical" evidence="5">
    <location>
        <begin position="143"/>
        <end position="164"/>
    </location>
</feature>
<dbReference type="PANTHER" id="PTHR22911:SF6">
    <property type="entry name" value="SOLUTE CARRIER FAMILY 35 MEMBER G1"/>
    <property type="match status" value="1"/>
</dbReference>
<dbReference type="Pfam" id="PF00892">
    <property type="entry name" value="EamA"/>
    <property type="match status" value="2"/>
</dbReference>
<evidence type="ECO:0000313" key="8">
    <source>
        <dbReference type="Proteomes" id="UP000028878"/>
    </source>
</evidence>
<evidence type="ECO:0000256" key="1">
    <source>
        <dbReference type="ARBA" id="ARBA00004141"/>
    </source>
</evidence>
<evidence type="ECO:0000256" key="5">
    <source>
        <dbReference type="SAM" id="Phobius"/>
    </source>
</evidence>
<proteinExistence type="predicted"/>
<keyword evidence="8" id="KW-1185">Reference proteome</keyword>
<comment type="subcellular location">
    <subcellularLocation>
        <location evidence="1">Membrane</location>
        <topology evidence="1">Multi-pass membrane protein</topology>
    </subcellularLocation>
</comment>
<organism evidence="7 8">
    <name type="scientific">Hydrogenophaga intermedia</name>
    <dbReference type="NCBI Taxonomy" id="65786"/>
    <lineage>
        <taxon>Bacteria</taxon>
        <taxon>Pseudomonadati</taxon>
        <taxon>Pseudomonadota</taxon>
        <taxon>Betaproteobacteria</taxon>
        <taxon>Burkholderiales</taxon>
        <taxon>Comamonadaceae</taxon>
        <taxon>Hydrogenophaga</taxon>
    </lineage>
</organism>
<evidence type="ECO:0000313" key="7">
    <source>
        <dbReference type="EMBL" id="CDN86074.1"/>
    </source>
</evidence>
<feature type="transmembrane region" description="Helical" evidence="5">
    <location>
        <begin position="180"/>
        <end position="199"/>
    </location>
</feature>
<dbReference type="SUPFAM" id="SSF103481">
    <property type="entry name" value="Multidrug resistance efflux transporter EmrE"/>
    <property type="match status" value="2"/>
</dbReference>